<evidence type="ECO:0000313" key="3">
    <source>
        <dbReference type="EMBL" id="QTA91507.1"/>
    </source>
</evidence>
<name>A0A975BUE2_9BACT</name>
<keyword evidence="4" id="KW-1185">Reference proteome</keyword>
<feature type="region of interest" description="Disordered" evidence="2">
    <location>
        <begin position="80"/>
        <end position="109"/>
    </location>
</feature>
<organism evidence="3 4">
    <name type="scientific">Desulfonema magnum</name>
    <dbReference type="NCBI Taxonomy" id="45655"/>
    <lineage>
        <taxon>Bacteria</taxon>
        <taxon>Pseudomonadati</taxon>
        <taxon>Thermodesulfobacteriota</taxon>
        <taxon>Desulfobacteria</taxon>
        <taxon>Desulfobacterales</taxon>
        <taxon>Desulfococcaceae</taxon>
        <taxon>Desulfonema</taxon>
    </lineage>
</organism>
<sequence length="109" mass="12233">MEQSLLNIGFGSTVVAERVIAIVLPNSAPMKRLKDEAKDEKRLVDATHGRRTRSIIVMDSNHIVLSAIQAETISQRYEMLKESKKSRREKSENESGEHEAADDKGNQNV</sequence>
<dbReference type="Pfam" id="PF04025">
    <property type="entry name" value="RemA-like"/>
    <property type="match status" value="1"/>
</dbReference>
<gene>
    <name evidence="3" type="ORF">dnm_075750</name>
</gene>
<dbReference type="InterPro" id="IPR007169">
    <property type="entry name" value="RemA-like"/>
</dbReference>
<dbReference type="Proteomes" id="UP000663722">
    <property type="component" value="Chromosome"/>
</dbReference>
<dbReference type="EMBL" id="CP061800">
    <property type="protein sequence ID" value="QTA91507.1"/>
    <property type="molecule type" value="Genomic_DNA"/>
</dbReference>
<dbReference type="RefSeq" id="WP_207679259.1">
    <property type="nucleotide sequence ID" value="NZ_CP061800.1"/>
</dbReference>
<evidence type="ECO:0000256" key="1">
    <source>
        <dbReference type="HAMAP-Rule" id="MF_01503"/>
    </source>
</evidence>
<dbReference type="PANTHER" id="PTHR38449:SF1">
    <property type="entry name" value="REGULATORY PROTEIN SSL2874-RELATED"/>
    <property type="match status" value="1"/>
</dbReference>
<dbReference type="PANTHER" id="PTHR38449">
    <property type="entry name" value="REGULATORY PROTEIN TM_1690-RELATED"/>
    <property type="match status" value="1"/>
</dbReference>
<protein>
    <recommendedName>
        <fullName evidence="1">Putative regulatory protein dnm_075750</fullName>
    </recommendedName>
</protein>
<accession>A0A975BUE2</accession>
<evidence type="ECO:0000256" key="2">
    <source>
        <dbReference type="SAM" id="MobiDB-lite"/>
    </source>
</evidence>
<dbReference type="AlphaFoldDB" id="A0A975BUE2"/>
<reference evidence="3" key="1">
    <citation type="journal article" date="2021" name="Microb. Physiol.">
        <title>Proteogenomic Insights into the Physiology of Marine, Sulfate-Reducing, Filamentous Desulfonema limicola and Desulfonema magnum.</title>
        <authorList>
            <person name="Schnaars V."/>
            <person name="Wohlbrand L."/>
            <person name="Scheve S."/>
            <person name="Hinrichs C."/>
            <person name="Reinhardt R."/>
            <person name="Rabus R."/>
        </authorList>
    </citation>
    <scope>NUCLEOTIDE SEQUENCE</scope>
    <source>
        <strain evidence="3">4be13</strain>
    </source>
</reference>
<comment type="similarity">
    <text evidence="1">Belongs to the RemA family.</text>
</comment>
<dbReference type="NCBIfam" id="NF003315">
    <property type="entry name" value="PRK04323.1"/>
    <property type="match status" value="1"/>
</dbReference>
<evidence type="ECO:0000313" key="4">
    <source>
        <dbReference type="Proteomes" id="UP000663722"/>
    </source>
</evidence>
<dbReference type="HAMAP" id="MF_01503">
    <property type="entry name" value="RemA"/>
    <property type="match status" value="1"/>
</dbReference>
<proteinExistence type="inferred from homology"/>
<dbReference type="KEGG" id="dmm:dnm_075750"/>